<keyword evidence="2" id="KW-1185">Reference proteome</keyword>
<dbReference type="InterPro" id="IPR005370">
    <property type="entry name" value="UPF0180"/>
</dbReference>
<accession>A0A0R3K6F6</accession>
<name>A0A0R3K6F6_CALMK</name>
<dbReference type="RefSeq" id="WP_057976116.1">
    <property type="nucleotide sequence ID" value="NZ_LKHP01000001.1"/>
</dbReference>
<dbReference type="OrthoDB" id="1708042at2"/>
<comment type="caution">
    <text evidence="1">The sequence shown here is derived from an EMBL/GenBank/DDBJ whole genome shotgun (WGS) entry which is preliminary data.</text>
</comment>
<organism evidence="1 2">
    <name type="scientific">Caloramator mitchellensis</name>
    <dbReference type="NCBI Taxonomy" id="908809"/>
    <lineage>
        <taxon>Bacteria</taxon>
        <taxon>Bacillati</taxon>
        <taxon>Bacillota</taxon>
        <taxon>Clostridia</taxon>
        <taxon>Eubacteriales</taxon>
        <taxon>Clostridiaceae</taxon>
        <taxon>Caloramator</taxon>
    </lineage>
</organism>
<dbReference type="AlphaFoldDB" id="A0A0R3K6F6"/>
<proteinExistence type="predicted"/>
<reference evidence="1 2" key="1">
    <citation type="submission" date="2015-09" db="EMBL/GenBank/DDBJ databases">
        <title>Draft genome sequence of a Caloramator mitchellensis, a moderate thermophile from the Great Artesian Basin of Australia.</title>
        <authorList>
            <person name="Patel B.K."/>
        </authorList>
    </citation>
    <scope>NUCLEOTIDE SEQUENCE [LARGE SCALE GENOMIC DNA]</scope>
    <source>
        <strain evidence="1 2">VF08</strain>
    </source>
</reference>
<dbReference type="STRING" id="908809.ABG79_00164"/>
<evidence type="ECO:0008006" key="3">
    <source>
        <dbReference type="Google" id="ProtNLM"/>
    </source>
</evidence>
<protein>
    <recommendedName>
        <fullName evidence="3">YkuS family protein</fullName>
    </recommendedName>
</protein>
<evidence type="ECO:0000313" key="1">
    <source>
        <dbReference type="EMBL" id="KRQ87999.1"/>
    </source>
</evidence>
<dbReference type="EMBL" id="LKHP01000001">
    <property type="protein sequence ID" value="KRQ87999.1"/>
    <property type="molecule type" value="Genomic_DNA"/>
</dbReference>
<evidence type="ECO:0000313" key="2">
    <source>
        <dbReference type="Proteomes" id="UP000052015"/>
    </source>
</evidence>
<sequence length="86" mass="9802">MRRKIAVERSLQNVRQLFESQGYKVDMFDDTQLHEIKSSTQYDAIIISGGNRDFLGIHETETNTPVIDASGLSAQSILDRVTRLEF</sequence>
<dbReference type="CDD" id="cd03128">
    <property type="entry name" value="GAT_1"/>
    <property type="match status" value="1"/>
</dbReference>
<dbReference type="Pfam" id="PF03698">
    <property type="entry name" value="UPF0180"/>
    <property type="match status" value="1"/>
</dbReference>
<dbReference type="Proteomes" id="UP000052015">
    <property type="component" value="Unassembled WGS sequence"/>
</dbReference>
<gene>
    <name evidence="1" type="ORF">ABG79_00164</name>
</gene>